<dbReference type="GeneID" id="20204554"/>
<evidence type="ECO:0000256" key="3">
    <source>
        <dbReference type="ARBA" id="ARBA00022946"/>
    </source>
</evidence>
<dbReference type="InterPro" id="IPR026140">
    <property type="entry name" value="Ribosomal_mS26"/>
</dbReference>
<evidence type="ECO:0000313" key="10">
    <source>
        <dbReference type="EMBL" id="ESO03780.1"/>
    </source>
</evidence>
<keyword evidence="6" id="KW-0687">Ribonucleoprotein</keyword>
<dbReference type="FunCoup" id="T1F6V5">
    <property type="interactions" value="323"/>
</dbReference>
<evidence type="ECO:0000256" key="6">
    <source>
        <dbReference type="ARBA" id="ARBA00023274"/>
    </source>
</evidence>
<comment type="similarity">
    <text evidence="2">Belongs to the mitochondrion-specific ribosomal protein mS26 family.</text>
</comment>
<sequence>MWRNLLKTKFFSNCQNAIVNKDGNNNGKNILLSFVRHRKPIWAPLAATKLHRVVERKEIDVEEAEEMKVTSFCGDVFRFDLNYAFNLDLCSEYFKQENEAREILKVKSARVADEKDFKELVIKVNDEWNAESARIRKNLDEKEAVVKDEEYLELIDELNRKDAERNEIATALLEQANRERPNFITETNLDQAIEESLNKRTTHNFYIDLEGNRYCENPDGSVDMKPRNPTSGDFKSESETRDGRDEEEDGPVDGEIVGDNHDSEDVNNKVDSANDISKDSR</sequence>
<evidence type="ECO:0000256" key="5">
    <source>
        <dbReference type="ARBA" id="ARBA00023128"/>
    </source>
</evidence>
<organism evidence="11 12">
    <name type="scientific">Helobdella robusta</name>
    <name type="common">Californian leech</name>
    <dbReference type="NCBI Taxonomy" id="6412"/>
    <lineage>
        <taxon>Eukaryota</taxon>
        <taxon>Metazoa</taxon>
        <taxon>Spiralia</taxon>
        <taxon>Lophotrochozoa</taxon>
        <taxon>Annelida</taxon>
        <taxon>Clitellata</taxon>
        <taxon>Hirudinea</taxon>
        <taxon>Rhynchobdellida</taxon>
        <taxon>Glossiphoniidae</taxon>
        <taxon>Helobdella</taxon>
    </lineage>
</organism>
<dbReference type="EMBL" id="AMQM01004550">
    <property type="status" value="NOT_ANNOTATED_CDS"/>
    <property type="molecule type" value="Genomic_DNA"/>
</dbReference>
<dbReference type="CTD" id="20204554"/>
<dbReference type="HOGENOM" id="CLU_991361_0_0_1"/>
<dbReference type="STRING" id="6412.T1F6V5"/>
<reference evidence="10 12" key="2">
    <citation type="journal article" date="2013" name="Nature">
        <title>Insights into bilaterian evolution from three spiralian genomes.</title>
        <authorList>
            <person name="Simakov O."/>
            <person name="Marletaz F."/>
            <person name="Cho S.J."/>
            <person name="Edsinger-Gonzales E."/>
            <person name="Havlak P."/>
            <person name="Hellsten U."/>
            <person name="Kuo D.H."/>
            <person name="Larsson T."/>
            <person name="Lv J."/>
            <person name="Arendt D."/>
            <person name="Savage R."/>
            <person name="Osoegawa K."/>
            <person name="de Jong P."/>
            <person name="Grimwood J."/>
            <person name="Chapman J.A."/>
            <person name="Shapiro H."/>
            <person name="Aerts A."/>
            <person name="Otillar R.P."/>
            <person name="Terry A.Y."/>
            <person name="Boore J.L."/>
            <person name="Grigoriev I.V."/>
            <person name="Lindberg D.R."/>
            <person name="Seaver E.C."/>
            <person name="Weisblat D.A."/>
            <person name="Putnam N.H."/>
            <person name="Rokhsar D.S."/>
        </authorList>
    </citation>
    <scope>NUCLEOTIDE SEQUENCE</scope>
</reference>
<dbReference type="OrthoDB" id="5988811at2759"/>
<dbReference type="RefSeq" id="XP_009018337.1">
    <property type="nucleotide sequence ID" value="XM_009020089.1"/>
</dbReference>
<reference evidence="11" key="3">
    <citation type="submission" date="2015-06" db="UniProtKB">
        <authorList>
            <consortium name="EnsemblMetazoa"/>
        </authorList>
    </citation>
    <scope>IDENTIFICATION</scope>
</reference>
<dbReference type="GO" id="GO:0005763">
    <property type="term" value="C:mitochondrial small ribosomal subunit"/>
    <property type="evidence" value="ECO:0000318"/>
    <property type="project" value="GO_Central"/>
</dbReference>
<reference evidence="12" key="1">
    <citation type="submission" date="2012-12" db="EMBL/GenBank/DDBJ databases">
        <authorList>
            <person name="Hellsten U."/>
            <person name="Grimwood J."/>
            <person name="Chapman J.A."/>
            <person name="Shapiro H."/>
            <person name="Aerts A."/>
            <person name="Otillar R.P."/>
            <person name="Terry A.Y."/>
            <person name="Boore J.L."/>
            <person name="Simakov O."/>
            <person name="Marletaz F."/>
            <person name="Cho S.-J."/>
            <person name="Edsinger-Gonzales E."/>
            <person name="Havlak P."/>
            <person name="Kuo D.-H."/>
            <person name="Larsson T."/>
            <person name="Lv J."/>
            <person name="Arendt D."/>
            <person name="Savage R."/>
            <person name="Osoegawa K."/>
            <person name="de Jong P."/>
            <person name="Lindberg D.R."/>
            <person name="Seaver E.C."/>
            <person name="Weisblat D.A."/>
            <person name="Putnam N.H."/>
            <person name="Grigoriev I.V."/>
            <person name="Rokhsar D.S."/>
        </authorList>
    </citation>
    <scope>NUCLEOTIDE SEQUENCE</scope>
</reference>
<evidence type="ECO:0000256" key="8">
    <source>
        <dbReference type="ARBA" id="ARBA00035344"/>
    </source>
</evidence>
<evidence type="ECO:0000313" key="11">
    <source>
        <dbReference type="EnsemblMetazoa" id="HelroP173483"/>
    </source>
</evidence>
<evidence type="ECO:0000256" key="1">
    <source>
        <dbReference type="ARBA" id="ARBA00004173"/>
    </source>
</evidence>
<dbReference type="Pfam" id="PF14943">
    <property type="entry name" value="MRP-S26"/>
    <property type="match status" value="1"/>
</dbReference>
<dbReference type="PANTHER" id="PTHR21035:SF2">
    <property type="entry name" value="SMALL RIBOSOMAL SUBUNIT PROTEIN MS26"/>
    <property type="match status" value="1"/>
</dbReference>
<evidence type="ECO:0000256" key="2">
    <source>
        <dbReference type="ARBA" id="ARBA00009672"/>
    </source>
</evidence>
<keyword evidence="12" id="KW-1185">Reference proteome</keyword>
<feature type="region of interest" description="Disordered" evidence="9">
    <location>
        <begin position="211"/>
        <end position="281"/>
    </location>
</feature>
<evidence type="ECO:0000256" key="4">
    <source>
        <dbReference type="ARBA" id="ARBA00022980"/>
    </source>
</evidence>
<feature type="compositionally biased region" description="Basic and acidic residues" evidence="9">
    <location>
        <begin position="258"/>
        <end position="268"/>
    </location>
</feature>
<dbReference type="Proteomes" id="UP000015101">
    <property type="component" value="Unassembled WGS sequence"/>
</dbReference>
<evidence type="ECO:0000256" key="7">
    <source>
        <dbReference type="ARBA" id="ARBA00035138"/>
    </source>
</evidence>
<name>T1F6V5_HELRO</name>
<keyword evidence="5" id="KW-0496">Mitochondrion</keyword>
<gene>
    <name evidence="11" type="primary">20204554</name>
    <name evidence="10" type="ORF">HELRODRAFT_173483</name>
</gene>
<evidence type="ECO:0000313" key="12">
    <source>
        <dbReference type="Proteomes" id="UP000015101"/>
    </source>
</evidence>
<keyword evidence="4" id="KW-0689">Ribosomal protein</keyword>
<dbReference type="EnsemblMetazoa" id="HelroT173483">
    <property type="protein sequence ID" value="HelroP173483"/>
    <property type="gene ID" value="HelroG173483"/>
</dbReference>
<evidence type="ECO:0000256" key="9">
    <source>
        <dbReference type="SAM" id="MobiDB-lite"/>
    </source>
</evidence>
<dbReference type="EMBL" id="KB096590">
    <property type="protein sequence ID" value="ESO03780.1"/>
    <property type="molecule type" value="Genomic_DNA"/>
</dbReference>
<dbReference type="InParanoid" id="T1F6V5"/>
<keyword evidence="3" id="KW-0809">Transit peptide</keyword>
<proteinExistence type="inferred from homology"/>
<dbReference type="KEGG" id="hro:HELRODRAFT_173483"/>
<dbReference type="AlphaFoldDB" id="T1F6V5"/>
<feature type="compositionally biased region" description="Basic and acidic residues" evidence="9">
    <location>
        <begin position="234"/>
        <end position="244"/>
    </location>
</feature>
<dbReference type="PANTHER" id="PTHR21035">
    <property type="entry name" value="28S RIBOSOMAL PROTEIN S26, MITOCHONDRIAL"/>
    <property type="match status" value="1"/>
</dbReference>
<comment type="subcellular location">
    <subcellularLocation>
        <location evidence="1">Mitochondrion</location>
    </subcellularLocation>
</comment>
<accession>T1F6V5</accession>
<protein>
    <recommendedName>
        <fullName evidence="7">Small ribosomal subunit protein mS26</fullName>
    </recommendedName>
    <alternativeName>
        <fullName evidence="8">28S ribosomal protein S26, mitochondrial</fullName>
    </alternativeName>
</protein>